<protein>
    <recommendedName>
        <fullName evidence="7">EGF domain-specific O-linked N-acetylglucosamine transferase</fullName>
        <ecNumber evidence="1">2.4.1.255</ecNumber>
    </recommendedName>
    <alternativeName>
        <fullName evidence="8">Extracellular O-linked N-acetylglucosamine transferase</fullName>
    </alternativeName>
</protein>
<evidence type="ECO:0000259" key="11">
    <source>
        <dbReference type="Pfam" id="PF04577"/>
    </source>
</evidence>
<keyword evidence="2" id="KW-0328">Glycosyltransferase</keyword>
<dbReference type="EC" id="2.4.1.255" evidence="1"/>
<comment type="catalytic activity">
    <reaction evidence="9">
        <text>L-seryl-[protein] + UDP-N-acetyl-alpha-D-glucosamine = 3-O-(N-acetyl-beta-D-glucosaminyl)-L-seryl-[protein] + UDP + H(+)</text>
        <dbReference type="Rhea" id="RHEA:48904"/>
        <dbReference type="Rhea" id="RHEA-COMP:9863"/>
        <dbReference type="Rhea" id="RHEA-COMP:12251"/>
        <dbReference type="ChEBI" id="CHEBI:15378"/>
        <dbReference type="ChEBI" id="CHEBI:29999"/>
        <dbReference type="ChEBI" id="CHEBI:57705"/>
        <dbReference type="ChEBI" id="CHEBI:58223"/>
        <dbReference type="ChEBI" id="CHEBI:90838"/>
        <dbReference type="EC" id="2.4.1.255"/>
    </reaction>
</comment>
<keyword evidence="3 12" id="KW-0808">Transferase</keyword>
<keyword evidence="13" id="KW-1185">Reference proteome</keyword>
<evidence type="ECO:0000256" key="5">
    <source>
        <dbReference type="ARBA" id="ARBA00022824"/>
    </source>
</evidence>
<evidence type="ECO:0000256" key="9">
    <source>
        <dbReference type="ARBA" id="ARBA00048317"/>
    </source>
</evidence>
<feature type="domain" description="Glycosyltransferase 61 catalytic" evidence="11">
    <location>
        <begin position="344"/>
        <end position="435"/>
    </location>
</feature>
<evidence type="ECO:0000256" key="1">
    <source>
        <dbReference type="ARBA" id="ARBA00011970"/>
    </source>
</evidence>
<dbReference type="GO" id="GO:0005788">
    <property type="term" value="C:endoplasmic reticulum lumen"/>
    <property type="evidence" value="ECO:0007669"/>
    <property type="project" value="TreeGrafter"/>
</dbReference>
<evidence type="ECO:0000256" key="3">
    <source>
        <dbReference type="ARBA" id="ARBA00022679"/>
    </source>
</evidence>
<evidence type="ECO:0000256" key="7">
    <source>
        <dbReference type="ARBA" id="ARBA00040944"/>
    </source>
</evidence>
<keyword evidence="5" id="KW-0256">Endoplasmic reticulum</keyword>
<reference evidence="12" key="1">
    <citation type="submission" date="2023-03" db="EMBL/GenBank/DDBJ databases">
        <authorList>
            <person name="Steffen K."/>
            <person name="Cardenas P."/>
        </authorList>
    </citation>
    <scope>NUCLEOTIDE SEQUENCE</scope>
</reference>
<evidence type="ECO:0000256" key="10">
    <source>
        <dbReference type="ARBA" id="ARBA00049432"/>
    </source>
</evidence>
<evidence type="ECO:0000313" key="13">
    <source>
        <dbReference type="Proteomes" id="UP001174909"/>
    </source>
</evidence>
<dbReference type="GO" id="GO:0097363">
    <property type="term" value="F:protein O-acetylglucosaminyltransferase activity"/>
    <property type="evidence" value="ECO:0007669"/>
    <property type="project" value="UniProtKB-EC"/>
</dbReference>
<evidence type="ECO:0000256" key="2">
    <source>
        <dbReference type="ARBA" id="ARBA00022676"/>
    </source>
</evidence>
<dbReference type="AlphaFoldDB" id="A0AA35SHI0"/>
<dbReference type="Proteomes" id="UP001174909">
    <property type="component" value="Unassembled WGS sequence"/>
</dbReference>
<dbReference type="PANTHER" id="PTHR20961:SF148">
    <property type="entry name" value="EGF DOMAIN-SPECIFIC O-LINKED N-ACETYLGLUCOSAMINE TRANSFERASE"/>
    <property type="match status" value="1"/>
</dbReference>
<dbReference type="Pfam" id="PF04577">
    <property type="entry name" value="Glyco_transf_61"/>
    <property type="match status" value="1"/>
</dbReference>
<evidence type="ECO:0000256" key="6">
    <source>
        <dbReference type="ARBA" id="ARBA00023180"/>
    </source>
</evidence>
<evidence type="ECO:0000256" key="4">
    <source>
        <dbReference type="ARBA" id="ARBA00022729"/>
    </source>
</evidence>
<sequence length="524" mass="60360">MTGRSYAQTLRALKESYRRGHDGSTVDEMLARLGEGPALFTDAGATSTCEDSTCEEREGGLCWGYERDCTEDNRLFVPRCDGSPKPWAQTMEGKMELFWTQADFGYVKKVVDSLAILCSPKGKIAEGASQLICSAQLRYCRARNLYMDLRRYRQMTEKQGTYRSFLEDIFEEGEIGGNCELDINRLRDNARHKSPLQSWYAELGGYSSVDFKVKEGEQCDEIVTRPTVFIKLDAVVNMYHHFCDFFNIYASQHVNGSFSDDVQIVIWDTTLSKEFRDPFIETWRAFTRHPVMKLAQFQGKRVCFKDVVFSLLARMQQGLYYNTYLTPDCRGSGLMQAFTKHLVPRLGIPQDSRLPERVRVTLLSRSTKHRRIVNENELVNALKTVGYFDVSVVDYKFREFPFLEQIKTSHNSDIFMGIHGAGLTHMIFLPDWAGVFEMFNTEDPRCYYDLARLRGIEYITWEKGDKIWKEAEGYSPTSGNPSPKFTNYTLDVEELMRLVTGLGDRVRERKMERHAHSLGLFTTS</sequence>
<comment type="caution">
    <text evidence="12">The sequence shown here is derived from an EMBL/GenBank/DDBJ whole genome shotgun (WGS) entry which is preliminary data.</text>
</comment>
<comment type="catalytic activity">
    <reaction evidence="10">
        <text>L-threonyl-[protein] + UDP-N-acetyl-alpha-D-glucosamine = 3-O-(N-acetyl-beta-D-glucosaminyl)-L-threonyl-[protein] + UDP + H(+)</text>
        <dbReference type="Rhea" id="RHEA:48908"/>
        <dbReference type="Rhea" id="RHEA-COMP:11060"/>
        <dbReference type="Rhea" id="RHEA-COMP:12252"/>
        <dbReference type="ChEBI" id="CHEBI:15378"/>
        <dbReference type="ChEBI" id="CHEBI:30013"/>
        <dbReference type="ChEBI" id="CHEBI:57705"/>
        <dbReference type="ChEBI" id="CHEBI:58223"/>
        <dbReference type="ChEBI" id="CHEBI:90840"/>
        <dbReference type="EC" id="2.4.1.255"/>
    </reaction>
</comment>
<name>A0AA35SHI0_GEOBA</name>
<evidence type="ECO:0000256" key="8">
    <source>
        <dbReference type="ARBA" id="ARBA00042574"/>
    </source>
</evidence>
<proteinExistence type="predicted"/>
<accession>A0AA35SHI0</accession>
<dbReference type="EMBL" id="CASHTH010002356">
    <property type="protein sequence ID" value="CAI8028716.1"/>
    <property type="molecule type" value="Genomic_DNA"/>
</dbReference>
<dbReference type="InterPro" id="IPR049625">
    <property type="entry name" value="Glyco_transf_61_cat"/>
</dbReference>
<dbReference type="InterPro" id="IPR007657">
    <property type="entry name" value="Glycosyltransferase_61"/>
</dbReference>
<keyword evidence="6" id="KW-0325">Glycoprotein</keyword>
<evidence type="ECO:0000313" key="12">
    <source>
        <dbReference type="EMBL" id="CAI8028716.1"/>
    </source>
</evidence>
<gene>
    <name evidence="12" type="ORF">GBAR_LOCUS16335</name>
</gene>
<dbReference type="PANTHER" id="PTHR20961">
    <property type="entry name" value="GLYCOSYLTRANSFERASE"/>
    <property type="match status" value="1"/>
</dbReference>
<organism evidence="12 13">
    <name type="scientific">Geodia barretti</name>
    <name type="common">Barrett's horny sponge</name>
    <dbReference type="NCBI Taxonomy" id="519541"/>
    <lineage>
        <taxon>Eukaryota</taxon>
        <taxon>Metazoa</taxon>
        <taxon>Porifera</taxon>
        <taxon>Demospongiae</taxon>
        <taxon>Heteroscleromorpha</taxon>
        <taxon>Tetractinellida</taxon>
        <taxon>Astrophorina</taxon>
        <taxon>Geodiidae</taxon>
        <taxon>Geodia</taxon>
    </lineage>
</organism>
<keyword evidence="4" id="KW-0732">Signal</keyword>